<comment type="caution">
    <text evidence="2">The sequence shown here is derived from an EMBL/GenBank/DDBJ whole genome shotgun (WGS) entry which is preliminary data.</text>
</comment>
<evidence type="ECO:0000313" key="2">
    <source>
        <dbReference type="EMBL" id="MBM9622124.1"/>
    </source>
</evidence>
<accession>A0ABS2UXP0</accession>
<feature type="compositionally biased region" description="Polar residues" evidence="1">
    <location>
        <begin position="38"/>
        <end position="48"/>
    </location>
</feature>
<organism evidence="2 3">
    <name type="scientific">Streptomyces zhihengii</name>
    <dbReference type="NCBI Taxonomy" id="1818004"/>
    <lineage>
        <taxon>Bacteria</taxon>
        <taxon>Bacillati</taxon>
        <taxon>Actinomycetota</taxon>
        <taxon>Actinomycetes</taxon>
        <taxon>Kitasatosporales</taxon>
        <taxon>Streptomycetaceae</taxon>
        <taxon>Streptomyces</taxon>
    </lineage>
</organism>
<keyword evidence="3" id="KW-1185">Reference proteome</keyword>
<sequence length="48" mass="4387">MAGFVGSGVALVVVGGGAAGQPAVTQGRRAPGGVSASVPRNTPPVTGA</sequence>
<evidence type="ECO:0000256" key="1">
    <source>
        <dbReference type="SAM" id="MobiDB-lite"/>
    </source>
</evidence>
<evidence type="ECO:0000313" key="3">
    <source>
        <dbReference type="Proteomes" id="UP000664109"/>
    </source>
</evidence>
<gene>
    <name evidence="2" type="ORF">JE024_25975</name>
</gene>
<proteinExistence type="predicted"/>
<name>A0ABS2UXP0_9ACTN</name>
<dbReference type="RefSeq" id="WP_205375901.1">
    <property type="nucleotide sequence ID" value="NZ_JAFEJA010000001.1"/>
</dbReference>
<feature type="region of interest" description="Disordered" evidence="1">
    <location>
        <begin position="20"/>
        <end position="48"/>
    </location>
</feature>
<protein>
    <submittedName>
        <fullName evidence="2">Uncharacterized protein</fullName>
    </submittedName>
</protein>
<dbReference type="Proteomes" id="UP000664109">
    <property type="component" value="Unassembled WGS sequence"/>
</dbReference>
<reference evidence="2 3" key="1">
    <citation type="journal article" date="2016" name="Arch. Microbiol.">
        <title>Streptomyces zhihengii sp. nov., isolated from rhizospheric soil of Psammosilene tunicoides.</title>
        <authorList>
            <person name="Huang M.J."/>
            <person name="Fei J.J."/>
            <person name="Salam N."/>
            <person name="Kim C.J."/>
            <person name="Hozzein W.N."/>
            <person name="Xiao M."/>
            <person name="Huang H.Q."/>
            <person name="Li W.J."/>
        </authorList>
    </citation>
    <scope>NUCLEOTIDE SEQUENCE [LARGE SCALE GENOMIC DNA]</scope>
    <source>
        <strain evidence="2 3">YIM T102</strain>
    </source>
</reference>
<dbReference type="EMBL" id="JAFEJA010000001">
    <property type="protein sequence ID" value="MBM9622124.1"/>
    <property type="molecule type" value="Genomic_DNA"/>
</dbReference>